<dbReference type="KEGG" id="esx:ESOMN_v1c00950"/>
<evidence type="ECO:0000256" key="4">
    <source>
        <dbReference type="ARBA" id="ARBA00022741"/>
    </source>
</evidence>
<evidence type="ECO:0000256" key="7">
    <source>
        <dbReference type="ARBA" id="ARBA00022840"/>
    </source>
</evidence>
<evidence type="ECO:0000259" key="11">
    <source>
        <dbReference type="PROSITE" id="PS51553"/>
    </source>
</evidence>
<evidence type="ECO:0000256" key="10">
    <source>
        <dbReference type="PROSITE-ProRule" id="PRU00886"/>
    </source>
</evidence>
<dbReference type="InterPro" id="IPR022310">
    <property type="entry name" value="NAD/GMP_synthase"/>
</dbReference>
<dbReference type="InterPro" id="IPR001674">
    <property type="entry name" value="GMP_synth_C"/>
</dbReference>
<evidence type="ECO:0000313" key="12">
    <source>
        <dbReference type="EMBL" id="ATZ18480.1"/>
    </source>
</evidence>
<dbReference type="Proteomes" id="UP000232230">
    <property type="component" value="Chromosome"/>
</dbReference>
<keyword evidence="3 9" id="KW-0436">Ligase</keyword>
<dbReference type="InterPro" id="IPR025777">
    <property type="entry name" value="GMPS_ATP_PPase_dom"/>
</dbReference>
<dbReference type="CDD" id="cd01742">
    <property type="entry name" value="GATase1_GMP_Synthase"/>
    <property type="match status" value="1"/>
</dbReference>
<dbReference type="Pfam" id="PF00958">
    <property type="entry name" value="GMP_synt_C"/>
    <property type="match status" value="1"/>
</dbReference>
<dbReference type="HAMAP" id="MF_00344">
    <property type="entry name" value="GMP_synthase"/>
    <property type="match status" value="1"/>
</dbReference>
<dbReference type="InterPro" id="IPR029062">
    <property type="entry name" value="Class_I_gatase-like"/>
</dbReference>
<accession>A0A2K8NXD2</accession>
<comment type="subunit">
    <text evidence="9">Homodimer.</text>
</comment>
<dbReference type="PANTHER" id="PTHR11922:SF2">
    <property type="entry name" value="GMP SYNTHASE [GLUTAMINE-HYDROLYZING]"/>
    <property type="match status" value="1"/>
</dbReference>
<dbReference type="InterPro" id="IPR017926">
    <property type="entry name" value="GATASE"/>
</dbReference>
<dbReference type="SUPFAM" id="SSF52402">
    <property type="entry name" value="Adenine nucleotide alpha hydrolases-like"/>
    <property type="match status" value="1"/>
</dbReference>
<dbReference type="Gene3D" id="3.40.50.880">
    <property type="match status" value="1"/>
</dbReference>
<dbReference type="AlphaFoldDB" id="A0A2K8NXD2"/>
<evidence type="ECO:0000256" key="2">
    <source>
        <dbReference type="ARBA" id="ARBA00005153"/>
    </source>
</evidence>
<dbReference type="PRINTS" id="PR00097">
    <property type="entry name" value="ANTSNTHASEII"/>
</dbReference>
<reference evidence="12 13" key="1">
    <citation type="submission" date="2017-11" db="EMBL/GenBank/DDBJ databases">
        <title>Genome sequence of Entomoplasma somnilux PYAN-1 (ATCC 49194).</title>
        <authorList>
            <person name="Lo W.-S."/>
            <person name="Gasparich G.E."/>
            <person name="Kuo C.-H."/>
        </authorList>
    </citation>
    <scope>NUCLEOTIDE SEQUENCE [LARGE SCALE GENOMIC DNA]</scope>
    <source>
        <strain evidence="12 13">PYAN-1</strain>
    </source>
</reference>
<keyword evidence="5 9" id="KW-0332">GMP biosynthesis</keyword>
<feature type="binding site" evidence="10">
    <location>
        <begin position="225"/>
        <end position="231"/>
    </location>
    <ligand>
        <name>ATP</name>
        <dbReference type="ChEBI" id="CHEBI:30616"/>
    </ligand>
</feature>
<dbReference type="FunFam" id="3.40.50.880:FF:000001">
    <property type="entry name" value="GMP synthase [glutamine-hydrolyzing]"/>
    <property type="match status" value="1"/>
</dbReference>
<evidence type="ECO:0000256" key="3">
    <source>
        <dbReference type="ARBA" id="ARBA00022598"/>
    </source>
</evidence>
<evidence type="ECO:0000256" key="6">
    <source>
        <dbReference type="ARBA" id="ARBA00022755"/>
    </source>
</evidence>
<dbReference type="SUPFAM" id="SSF54810">
    <property type="entry name" value="GMP synthetase C-terminal dimerisation domain"/>
    <property type="match status" value="1"/>
</dbReference>
<dbReference type="NCBIfam" id="NF000848">
    <property type="entry name" value="PRK00074.1"/>
    <property type="match status" value="1"/>
</dbReference>
<evidence type="ECO:0000256" key="1">
    <source>
        <dbReference type="ARBA" id="ARBA00002332"/>
    </source>
</evidence>
<keyword evidence="7 9" id="KW-0067">ATP-binding</keyword>
<dbReference type="SUPFAM" id="SSF52317">
    <property type="entry name" value="Class I glutamine amidotransferase-like"/>
    <property type="match status" value="1"/>
</dbReference>
<proteinExistence type="inferred from homology"/>
<dbReference type="GO" id="GO:0003921">
    <property type="term" value="F:GMP synthase activity"/>
    <property type="evidence" value="ECO:0007669"/>
    <property type="project" value="InterPro"/>
</dbReference>
<keyword evidence="4 9" id="KW-0547">Nucleotide-binding</keyword>
<dbReference type="InterPro" id="IPR022955">
    <property type="entry name" value="GMP_synthase"/>
</dbReference>
<feature type="active site" description="Nucleophile" evidence="9">
    <location>
        <position position="84"/>
    </location>
</feature>
<dbReference type="GO" id="GO:0005524">
    <property type="term" value="F:ATP binding"/>
    <property type="evidence" value="ECO:0007669"/>
    <property type="project" value="UniProtKB-UniRule"/>
</dbReference>
<feature type="active site" evidence="9">
    <location>
        <position position="173"/>
    </location>
</feature>
<dbReference type="FunFam" id="3.30.300.10:FF:000002">
    <property type="entry name" value="GMP synthase [glutamine-hydrolyzing]"/>
    <property type="match status" value="1"/>
</dbReference>
<dbReference type="NCBIfam" id="TIGR00888">
    <property type="entry name" value="guaA_Nterm"/>
    <property type="match status" value="1"/>
</dbReference>
<evidence type="ECO:0000256" key="5">
    <source>
        <dbReference type="ARBA" id="ARBA00022749"/>
    </source>
</evidence>
<dbReference type="PRINTS" id="PR00096">
    <property type="entry name" value="GATASE"/>
</dbReference>
<dbReference type="UniPathway" id="UPA00189">
    <property type="reaction ID" value="UER00296"/>
</dbReference>
<comment type="catalytic activity">
    <reaction evidence="9">
        <text>XMP + L-glutamine + ATP + H2O = GMP + L-glutamate + AMP + diphosphate + 2 H(+)</text>
        <dbReference type="Rhea" id="RHEA:11680"/>
        <dbReference type="ChEBI" id="CHEBI:15377"/>
        <dbReference type="ChEBI" id="CHEBI:15378"/>
        <dbReference type="ChEBI" id="CHEBI:29985"/>
        <dbReference type="ChEBI" id="CHEBI:30616"/>
        <dbReference type="ChEBI" id="CHEBI:33019"/>
        <dbReference type="ChEBI" id="CHEBI:57464"/>
        <dbReference type="ChEBI" id="CHEBI:58115"/>
        <dbReference type="ChEBI" id="CHEBI:58359"/>
        <dbReference type="ChEBI" id="CHEBI:456215"/>
        <dbReference type="EC" id="6.3.5.2"/>
    </reaction>
</comment>
<dbReference type="PROSITE" id="PS51273">
    <property type="entry name" value="GATASE_TYPE_1"/>
    <property type="match status" value="1"/>
</dbReference>
<gene>
    <name evidence="9 12" type="primary">guaA</name>
    <name evidence="12" type="ORF">ESOMN_v1c00950</name>
</gene>
<evidence type="ECO:0000256" key="9">
    <source>
        <dbReference type="HAMAP-Rule" id="MF_00344"/>
    </source>
</evidence>
<dbReference type="FunFam" id="3.40.50.620:FF:000001">
    <property type="entry name" value="GMP synthase [glutamine-hydrolyzing]"/>
    <property type="match status" value="1"/>
</dbReference>
<evidence type="ECO:0000313" key="13">
    <source>
        <dbReference type="Proteomes" id="UP000232230"/>
    </source>
</evidence>
<keyword evidence="6 9" id="KW-0658">Purine biosynthesis</keyword>
<dbReference type="EC" id="6.3.5.2" evidence="9"/>
<dbReference type="RefSeq" id="WP_024863834.1">
    <property type="nucleotide sequence ID" value="NZ_CP024965.1"/>
</dbReference>
<dbReference type="CDD" id="cd01997">
    <property type="entry name" value="GMP_synthase_C"/>
    <property type="match status" value="1"/>
</dbReference>
<protein>
    <recommendedName>
        <fullName evidence="9">GMP synthase [glutamine-hydrolyzing]</fullName>
        <ecNumber evidence="9">6.3.5.2</ecNumber>
    </recommendedName>
    <alternativeName>
        <fullName evidence="9">GMP synthetase</fullName>
    </alternativeName>
    <alternativeName>
        <fullName evidence="9">Glutamine amidotransferase</fullName>
    </alternativeName>
</protein>
<dbReference type="InterPro" id="IPR004739">
    <property type="entry name" value="GMP_synth_GATase"/>
</dbReference>
<evidence type="ECO:0000256" key="8">
    <source>
        <dbReference type="ARBA" id="ARBA00022962"/>
    </source>
</evidence>
<dbReference type="Gene3D" id="3.40.50.620">
    <property type="entry name" value="HUPs"/>
    <property type="match status" value="1"/>
</dbReference>
<feature type="active site" evidence="9">
    <location>
        <position position="171"/>
    </location>
</feature>
<dbReference type="Pfam" id="PF00117">
    <property type="entry name" value="GATase"/>
    <property type="match status" value="1"/>
</dbReference>
<organism evidence="12 13">
    <name type="scientific">Williamsoniiplasma somnilux</name>
    <dbReference type="NCBI Taxonomy" id="215578"/>
    <lineage>
        <taxon>Bacteria</taxon>
        <taxon>Bacillati</taxon>
        <taxon>Mycoplasmatota</taxon>
        <taxon>Mollicutes</taxon>
        <taxon>Entomoplasmatales</taxon>
        <taxon>Williamsoniiplasma</taxon>
    </lineage>
</organism>
<keyword evidence="13" id="KW-1185">Reference proteome</keyword>
<dbReference type="NCBIfam" id="TIGR00884">
    <property type="entry name" value="guaA_Cterm"/>
    <property type="match status" value="1"/>
</dbReference>
<feature type="domain" description="GMPS ATP-PPase" evidence="11">
    <location>
        <begin position="198"/>
        <end position="390"/>
    </location>
</feature>
<dbReference type="Gene3D" id="3.30.300.10">
    <property type="match status" value="1"/>
</dbReference>
<name>A0A2K8NXD2_9MOLU</name>
<dbReference type="GO" id="GO:0005829">
    <property type="term" value="C:cytosol"/>
    <property type="evidence" value="ECO:0007669"/>
    <property type="project" value="TreeGrafter"/>
</dbReference>
<dbReference type="Pfam" id="PF02540">
    <property type="entry name" value="NAD_synthase"/>
    <property type="match status" value="1"/>
</dbReference>
<keyword evidence="8 9" id="KW-0315">Glutamine amidotransferase</keyword>
<comment type="pathway">
    <text evidence="2 9">Purine metabolism; GMP biosynthesis; GMP from XMP (L-Gln route): step 1/1.</text>
</comment>
<dbReference type="PANTHER" id="PTHR11922">
    <property type="entry name" value="GMP SYNTHASE-RELATED"/>
    <property type="match status" value="1"/>
</dbReference>
<sequence length="515" mass="57579">MKQTQIVILDFGSQYTQLLARRIREMNVLAEVIGFHHTKAELQAKYPNLKGIILSGGPASVYEEENYTIDPNLLDGQIPVLGICYGLQLITHLHNGKVEPAAKQEFGKAQLFLDVPSNKLFKNVPDGKLVWMSHADHISVLPKNYIQTAHSDNSVAAIKHNEFEIYGIQFHAETTHSEFGEQMIKNFVFDIVQAQKDWYINKFIDSAIAEIKNKVGNDKVILGLSGGVDSSVAATLISKAIGKQLICIFVDTGLLRQNEGLQVMETYTKNFDMKIKMVDASAKFYKALKGIEEPETKRKLIGKLFIDVFTEEARKLSGDAKWLAQGTIYPDVIESSKEGHVSKTIKSHHNVGGLPEDLGFELLEPLRDLFKDEVRNVGRELGIPSLMIDRHPFPGPGLGIRVIGEVTKEKCDILRKADAIFINALRENNLYNKVSQAHVVLLPIKTVGVMGDNRTYEFVVGLRAVNTIDFMTATSSHLPWEFLDSVVNKIINEVKGVNRVVYDITSKPPGTIEWE</sequence>
<dbReference type="InterPro" id="IPR014729">
    <property type="entry name" value="Rossmann-like_a/b/a_fold"/>
</dbReference>
<comment type="function">
    <text evidence="1 9">Catalyzes the synthesis of GMP from XMP.</text>
</comment>
<dbReference type="EMBL" id="CP024965">
    <property type="protein sequence ID" value="ATZ18480.1"/>
    <property type="molecule type" value="Genomic_DNA"/>
</dbReference>
<dbReference type="PROSITE" id="PS51553">
    <property type="entry name" value="GMPS_ATP_PPASE"/>
    <property type="match status" value="1"/>
</dbReference>